<protein>
    <submittedName>
        <fullName evidence="1">Uncharacterized protein</fullName>
    </submittedName>
</protein>
<evidence type="ECO:0000313" key="1">
    <source>
        <dbReference type="EMBL" id="GAA3863520.1"/>
    </source>
</evidence>
<dbReference type="Proteomes" id="UP001501563">
    <property type="component" value="Unassembled WGS sequence"/>
</dbReference>
<name>A0ABP7K2Q1_9ACTN</name>
<reference evidence="2" key="1">
    <citation type="journal article" date="2019" name="Int. J. Syst. Evol. Microbiol.">
        <title>The Global Catalogue of Microorganisms (GCM) 10K type strain sequencing project: providing services to taxonomists for standard genome sequencing and annotation.</title>
        <authorList>
            <consortium name="The Broad Institute Genomics Platform"/>
            <consortium name="The Broad Institute Genome Sequencing Center for Infectious Disease"/>
            <person name="Wu L."/>
            <person name="Ma J."/>
        </authorList>
    </citation>
    <scope>NUCLEOTIDE SEQUENCE [LARGE SCALE GENOMIC DNA]</scope>
    <source>
        <strain evidence="2">JCM 16578</strain>
    </source>
</reference>
<sequence>MRADGAVLGTAYSLQELAFFLQNQGIMDQDEQSVRTCDLIEWRGGGPDVWEH</sequence>
<proteinExistence type="predicted"/>
<evidence type="ECO:0000313" key="2">
    <source>
        <dbReference type="Proteomes" id="UP001501563"/>
    </source>
</evidence>
<comment type="caution">
    <text evidence="1">The sequence shown here is derived from an EMBL/GenBank/DDBJ whole genome shotgun (WGS) entry which is preliminary data.</text>
</comment>
<dbReference type="EMBL" id="BAAAZA010000007">
    <property type="protein sequence ID" value="GAA3863520.1"/>
    <property type="molecule type" value="Genomic_DNA"/>
</dbReference>
<gene>
    <name evidence="1" type="ORF">GCM10022207_29390</name>
</gene>
<keyword evidence="2" id="KW-1185">Reference proteome</keyword>
<organism evidence="1 2">
    <name type="scientific">Streptomyces lannensis</name>
    <dbReference type="NCBI Taxonomy" id="766498"/>
    <lineage>
        <taxon>Bacteria</taxon>
        <taxon>Bacillati</taxon>
        <taxon>Actinomycetota</taxon>
        <taxon>Actinomycetes</taxon>
        <taxon>Kitasatosporales</taxon>
        <taxon>Streptomycetaceae</taxon>
        <taxon>Streptomyces</taxon>
    </lineage>
</organism>
<accession>A0ABP7K2Q1</accession>